<dbReference type="Pfam" id="PF25577">
    <property type="entry name" value="TPR_TAF2_C"/>
    <property type="match status" value="2"/>
</dbReference>
<evidence type="ECO:0000259" key="7">
    <source>
        <dbReference type="Pfam" id="PF01433"/>
    </source>
</evidence>
<evidence type="ECO:0000256" key="6">
    <source>
        <dbReference type="ARBA" id="ARBA00023242"/>
    </source>
</evidence>
<dbReference type="Proteomes" id="UP000682733">
    <property type="component" value="Unassembled WGS sequence"/>
</dbReference>
<dbReference type="InterPro" id="IPR014782">
    <property type="entry name" value="Peptidase_M1_dom"/>
</dbReference>
<gene>
    <name evidence="10" type="ORF">GPM918_LOCUS5289</name>
    <name evidence="11" type="ORF">OVA965_LOCUS11565</name>
    <name evidence="12" type="ORF">SRO942_LOCUS5289</name>
    <name evidence="13" type="ORF">TMI583_LOCUS11566</name>
</gene>
<dbReference type="InterPro" id="IPR042097">
    <property type="entry name" value="Aminopeptidase_N-like_N_sf"/>
</dbReference>
<dbReference type="SUPFAM" id="SSF55486">
    <property type="entry name" value="Metalloproteases ('zincins'), catalytic domain"/>
    <property type="match status" value="1"/>
</dbReference>
<dbReference type="GO" id="GO:0003682">
    <property type="term" value="F:chromatin binding"/>
    <property type="evidence" value="ECO:0007669"/>
    <property type="project" value="TreeGrafter"/>
</dbReference>
<evidence type="ECO:0000256" key="5">
    <source>
        <dbReference type="ARBA" id="ARBA00023163"/>
    </source>
</evidence>
<feature type="domain" description="Transcription initiation factor TFIID subunit 2 TPR repeats" evidence="9">
    <location>
        <begin position="739"/>
        <end position="995"/>
    </location>
</feature>
<dbReference type="GO" id="GO:0008270">
    <property type="term" value="F:zinc ion binding"/>
    <property type="evidence" value="ECO:0007669"/>
    <property type="project" value="InterPro"/>
</dbReference>
<dbReference type="OrthoDB" id="308861at2759"/>
<comment type="similarity">
    <text evidence="2">Belongs to the TAF2 family.</text>
</comment>
<dbReference type="Pfam" id="PF25316">
    <property type="entry name" value="TAF2_3rd"/>
    <property type="match status" value="1"/>
</dbReference>
<dbReference type="EMBL" id="CAJOBA010004502">
    <property type="protein sequence ID" value="CAF3714860.1"/>
    <property type="molecule type" value="Genomic_DNA"/>
</dbReference>
<evidence type="ECO:0000313" key="14">
    <source>
        <dbReference type="Proteomes" id="UP000663829"/>
    </source>
</evidence>
<dbReference type="Proteomes" id="UP000663829">
    <property type="component" value="Unassembled WGS sequence"/>
</dbReference>
<comment type="caution">
    <text evidence="10">The sequence shown here is derived from an EMBL/GenBank/DDBJ whole genome shotgun (WGS) entry which is preliminary data.</text>
</comment>
<organism evidence="10 14">
    <name type="scientific">Didymodactylos carnosus</name>
    <dbReference type="NCBI Taxonomy" id="1234261"/>
    <lineage>
        <taxon>Eukaryota</taxon>
        <taxon>Metazoa</taxon>
        <taxon>Spiralia</taxon>
        <taxon>Gnathifera</taxon>
        <taxon>Rotifera</taxon>
        <taxon>Eurotatoria</taxon>
        <taxon>Bdelloidea</taxon>
        <taxon>Philodinida</taxon>
        <taxon>Philodinidae</taxon>
        <taxon>Didymodactylos</taxon>
    </lineage>
</organism>
<dbReference type="EMBL" id="CAJOBC010000760">
    <property type="protein sequence ID" value="CAF3622823.1"/>
    <property type="molecule type" value="Genomic_DNA"/>
</dbReference>
<evidence type="ECO:0000256" key="1">
    <source>
        <dbReference type="ARBA" id="ARBA00004123"/>
    </source>
</evidence>
<evidence type="ECO:0000313" key="12">
    <source>
        <dbReference type="EMBL" id="CAF3622823.1"/>
    </source>
</evidence>
<dbReference type="GO" id="GO:0005669">
    <property type="term" value="C:transcription factor TFIID complex"/>
    <property type="evidence" value="ECO:0007669"/>
    <property type="project" value="InterPro"/>
</dbReference>
<keyword evidence="5" id="KW-0804">Transcription</keyword>
<feature type="domain" description="Peptidase M1 membrane alanine aminopeptidase" evidence="7">
    <location>
        <begin position="269"/>
        <end position="453"/>
    </location>
</feature>
<evidence type="ECO:0000313" key="10">
    <source>
        <dbReference type="EMBL" id="CAF0835613.1"/>
    </source>
</evidence>
<dbReference type="GO" id="GO:0016251">
    <property type="term" value="F:RNA polymerase II general transcription initiation factor activity"/>
    <property type="evidence" value="ECO:0007669"/>
    <property type="project" value="TreeGrafter"/>
</dbReference>
<protein>
    <recommendedName>
        <fullName evidence="3">Transcription initiation factor TFIID subunit 2</fullName>
    </recommendedName>
</protein>
<dbReference type="SUPFAM" id="SSF63737">
    <property type="entry name" value="Leukotriene A4 hydrolase N-terminal domain"/>
    <property type="match status" value="1"/>
</dbReference>
<dbReference type="PANTHER" id="PTHR15137">
    <property type="entry name" value="TRANSCRIPTION INITIATION FACTOR TFIID"/>
    <property type="match status" value="1"/>
</dbReference>
<accession>A0A813VCP5</accession>
<keyword evidence="14" id="KW-1185">Reference proteome</keyword>
<dbReference type="CDD" id="cd09839">
    <property type="entry name" value="M1_like_TAF2"/>
    <property type="match status" value="1"/>
</dbReference>
<dbReference type="Proteomes" id="UP000677228">
    <property type="component" value="Unassembled WGS sequence"/>
</dbReference>
<evidence type="ECO:0000256" key="3">
    <source>
        <dbReference type="ARBA" id="ARBA00017363"/>
    </source>
</evidence>
<dbReference type="GO" id="GO:0006367">
    <property type="term" value="P:transcription initiation at RNA polymerase II promoter"/>
    <property type="evidence" value="ECO:0007669"/>
    <property type="project" value="TreeGrafter"/>
</dbReference>
<dbReference type="AlphaFoldDB" id="A0A813VCP5"/>
<name>A0A813VCP5_9BILA</name>
<evidence type="ECO:0000256" key="4">
    <source>
        <dbReference type="ARBA" id="ARBA00023015"/>
    </source>
</evidence>
<dbReference type="EMBL" id="CAJNOQ010000760">
    <property type="protein sequence ID" value="CAF0835613.1"/>
    <property type="molecule type" value="Genomic_DNA"/>
</dbReference>
<dbReference type="InterPro" id="IPR037813">
    <property type="entry name" value="TAF2"/>
</dbReference>
<proteinExistence type="inferred from homology"/>
<sequence length="1044" mass="119783">MRVSRYPTLNPPARKGSKSVKYYLLAAIDRIKNDKIVAQELTIHPLVKDFTVMKLNAIIFGVTINNVYEAEYSYDDPHSVICSEDDPRRDLNTFLKHEQRIFEYTDADEGNGELTIYIPEALQSQNNETTVFKVKVDFALEKPTFGLHFFVPNDDSVLSTKSRHLFTTGHNARSIFPCVDSYCEPCTWTIEVTIEQSMVVIASGELIECVTNQDWKTYRYYLSTPVPAPLIGLAIGSFESVVDSHSQEITNYCLPAMLPLLTNATSFVHEPIEYYEELLNASCQYPNYKQVFVYEAHSECMSYASMAILSTSLLHPANIIETTWHARTQMAYAVATQFFGCFITMRSWCDWWLLTGLSLYLTNLYTRRAFGNNEYRYNLYQDMLEVIRYEREDNPIKLDFSSLPDADITNINNRLGQMLSSSYLEVAAKKAHLVVRMIDDFIGREIMMQVLNKLMCLATTACLTDASISSRSRLHISTKSFARVVSALTTKDIQPLLTQWVYESGCPKLIGSFTFNRKRNIVELELRQDTTIKGSRRFLGSLMVRVQELEGSFSQTILLEENVTKYDLTCHSKIKRNKKKKIPLISGEEVDIDSSQMDPECPILWIRLDPDMKIIREIQFEQADYHWHCELRYERDILSQFEALEALKRYPSQNTRQTLGVVLDSSTCYYRIRMECACVLAQIANAMANTWTGPPATLSFFRRVFMCANVSNSSLPNATPAGGTITSSSTATTPTTTTTTTTTTIVRVNDFSNSQMYMLQKTIPKALGLQRNKDRVCPSEVIHFLFDLIHYNENSKNRFSDCYYRSSLIDAIGNTITSNVGQLPLNNDHQSNTSNMNLDPNTKRIIDEIVLQLNFDTIIPSYDYCVTSSCLKVLRKLQAHCLIPINMDIFYEYARYGMYDSVRLTACEILVDYVEYGDNNREKRVKFLVQQSIVKYFCKHPPFRQNRSCSLNNPEVVDHLWMLINTCAYHIMLRNDLAEFYQTLFGIHRPNCLPVLVHAPVESDDFGQIVDLVPSLDSERINYYRTTRFINDTKTKTLSENPSK</sequence>
<dbReference type="GO" id="GO:0000976">
    <property type="term" value="F:transcription cis-regulatory region binding"/>
    <property type="evidence" value="ECO:0007669"/>
    <property type="project" value="TreeGrafter"/>
</dbReference>
<feature type="domain" description="Transcription initiation factor TFIID subunit 2 Ig-like" evidence="8">
    <location>
        <begin position="504"/>
        <end position="622"/>
    </location>
</feature>
<keyword evidence="6" id="KW-0539">Nucleus</keyword>
<evidence type="ECO:0000256" key="2">
    <source>
        <dbReference type="ARBA" id="ARBA00010937"/>
    </source>
</evidence>
<dbReference type="Gene3D" id="1.10.390.10">
    <property type="entry name" value="Neutral Protease Domain 2"/>
    <property type="match status" value="1"/>
</dbReference>
<dbReference type="PANTHER" id="PTHR15137:SF9">
    <property type="entry name" value="TRANSCRIPTION INITIATION FACTOR TFIID SUBUNIT 2"/>
    <property type="match status" value="1"/>
</dbReference>
<dbReference type="InterPro" id="IPR057991">
    <property type="entry name" value="TPR_TAF2_C"/>
</dbReference>
<dbReference type="Gene3D" id="2.60.40.1730">
    <property type="entry name" value="tricorn interacting facor f3 domain"/>
    <property type="match status" value="1"/>
</dbReference>
<keyword evidence="4" id="KW-0805">Transcription regulation</keyword>
<dbReference type="Proteomes" id="UP000681722">
    <property type="component" value="Unassembled WGS sequence"/>
</dbReference>
<evidence type="ECO:0000313" key="13">
    <source>
        <dbReference type="EMBL" id="CAF3714860.1"/>
    </source>
</evidence>
<dbReference type="EMBL" id="CAJNOK010004498">
    <property type="protein sequence ID" value="CAF0939576.1"/>
    <property type="molecule type" value="Genomic_DNA"/>
</dbReference>
<dbReference type="InterPro" id="IPR027268">
    <property type="entry name" value="Peptidase_M4/M1_CTD_sf"/>
</dbReference>
<reference evidence="10" key="1">
    <citation type="submission" date="2021-02" db="EMBL/GenBank/DDBJ databases">
        <authorList>
            <person name="Nowell W R."/>
        </authorList>
    </citation>
    <scope>NUCLEOTIDE SEQUENCE</scope>
</reference>
<dbReference type="InterPro" id="IPR057345">
    <property type="entry name" value="Ig-like_TAF2"/>
</dbReference>
<evidence type="ECO:0000313" key="11">
    <source>
        <dbReference type="EMBL" id="CAF0939576.1"/>
    </source>
</evidence>
<dbReference type="GO" id="GO:0008237">
    <property type="term" value="F:metallopeptidase activity"/>
    <property type="evidence" value="ECO:0007669"/>
    <property type="project" value="InterPro"/>
</dbReference>
<feature type="domain" description="Transcription initiation factor TFIID subunit 2 TPR repeats" evidence="9">
    <location>
        <begin position="624"/>
        <end position="710"/>
    </location>
</feature>
<evidence type="ECO:0000259" key="8">
    <source>
        <dbReference type="Pfam" id="PF25316"/>
    </source>
</evidence>
<comment type="subcellular location">
    <subcellularLocation>
        <location evidence="1">Nucleus</location>
    </subcellularLocation>
</comment>
<dbReference type="Pfam" id="PF01433">
    <property type="entry name" value="Peptidase_M1"/>
    <property type="match status" value="1"/>
</dbReference>
<evidence type="ECO:0000259" key="9">
    <source>
        <dbReference type="Pfam" id="PF25577"/>
    </source>
</evidence>